<evidence type="ECO:0000313" key="1">
    <source>
        <dbReference type="EMBL" id="ACL66389.1"/>
    </source>
</evidence>
<gene>
    <name evidence="1" type="ordered locus">A2cp1_3054</name>
</gene>
<dbReference type="Proteomes" id="UP000007089">
    <property type="component" value="Chromosome"/>
</dbReference>
<dbReference type="KEGG" id="acp:A2cp1_3054"/>
<organism evidence="1 2">
    <name type="scientific">Anaeromyxobacter dehalogenans (strain ATCC BAA-258 / DSM 21875 / 2CP-1)</name>
    <dbReference type="NCBI Taxonomy" id="455488"/>
    <lineage>
        <taxon>Bacteria</taxon>
        <taxon>Pseudomonadati</taxon>
        <taxon>Myxococcota</taxon>
        <taxon>Myxococcia</taxon>
        <taxon>Myxococcales</taxon>
        <taxon>Cystobacterineae</taxon>
        <taxon>Anaeromyxobacteraceae</taxon>
        <taxon>Anaeromyxobacter</taxon>
    </lineage>
</organism>
<dbReference type="EMBL" id="CP001359">
    <property type="protein sequence ID" value="ACL66389.1"/>
    <property type="molecule type" value="Genomic_DNA"/>
</dbReference>
<sequence length="90" mass="10054">MVNESELLVFRGKIEGKSQFTRGLFVSVNGYTREALAAITKGKSPNFVMLDGSHLYRVLEGNVRLDELLCRAVRHLAETGEPYLPINKTS</sequence>
<name>B8JFL2_ANAD2</name>
<dbReference type="HOGENOM" id="CLU_2434431_0_0_7"/>
<protein>
    <submittedName>
        <fullName evidence="1">Uncharacterized protein</fullName>
    </submittedName>
</protein>
<accession>B8JFL2</accession>
<reference evidence="1" key="1">
    <citation type="submission" date="2009-01" db="EMBL/GenBank/DDBJ databases">
        <title>Complete sequence of Anaeromyxobacter dehalogenans 2CP-1.</title>
        <authorList>
            <consortium name="US DOE Joint Genome Institute"/>
            <person name="Lucas S."/>
            <person name="Copeland A."/>
            <person name="Lapidus A."/>
            <person name="Glavina del Rio T."/>
            <person name="Dalin E."/>
            <person name="Tice H."/>
            <person name="Bruce D."/>
            <person name="Goodwin L."/>
            <person name="Pitluck S."/>
            <person name="Saunders E."/>
            <person name="Brettin T."/>
            <person name="Detter J.C."/>
            <person name="Han C."/>
            <person name="Larimer F."/>
            <person name="Land M."/>
            <person name="Hauser L."/>
            <person name="Kyrpides N."/>
            <person name="Ovchinnikova G."/>
            <person name="Beliaev A.S."/>
            <person name="Richardson P."/>
        </authorList>
    </citation>
    <scope>NUCLEOTIDE SEQUENCE</scope>
    <source>
        <strain evidence="1">2CP-1</strain>
    </source>
</reference>
<keyword evidence="2" id="KW-1185">Reference proteome</keyword>
<proteinExistence type="predicted"/>
<evidence type="ECO:0000313" key="2">
    <source>
        <dbReference type="Proteomes" id="UP000007089"/>
    </source>
</evidence>
<dbReference type="AlphaFoldDB" id="B8JFL2"/>